<name>A0A7S4H8P4_GUITH</name>
<protein>
    <submittedName>
        <fullName evidence="1">Uncharacterized protein</fullName>
    </submittedName>
</protein>
<reference evidence="1" key="1">
    <citation type="submission" date="2021-01" db="EMBL/GenBank/DDBJ databases">
        <authorList>
            <person name="Corre E."/>
            <person name="Pelletier E."/>
            <person name="Niang G."/>
            <person name="Scheremetjew M."/>
            <person name="Finn R."/>
            <person name="Kale V."/>
            <person name="Holt S."/>
            <person name="Cochrane G."/>
            <person name="Meng A."/>
            <person name="Brown T."/>
            <person name="Cohen L."/>
        </authorList>
    </citation>
    <scope>NUCLEOTIDE SEQUENCE</scope>
    <source>
        <strain evidence="1">CCMP 2712</strain>
    </source>
</reference>
<accession>A0A7S4H8P4</accession>
<evidence type="ECO:0000313" key="1">
    <source>
        <dbReference type="EMBL" id="CAE2191344.1"/>
    </source>
</evidence>
<sequence>MKLIQHLFEEPQSMISHFKKDSTNEETTTRTFLKRCQFSQVIKYGMSLTPLFSCALNSSITSPLLALGLYGSPTISPAAPCDEFWESSVKLVCLPWSYSSVSSASSETSSTLGIDCCKVSAPAPPLQTPSPYLNLGLARASSTL</sequence>
<dbReference type="AlphaFoldDB" id="A0A7S4H8P4"/>
<gene>
    <name evidence="1" type="ORF">GTHE00462_LOCUS655</name>
</gene>
<proteinExistence type="predicted"/>
<organism evidence="1">
    <name type="scientific">Guillardia theta</name>
    <name type="common">Cryptophyte</name>
    <name type="synonym">Cryptomonas phi</name>
    <dbReference type="NCBI Taxonomy" id="55529"/>
    <lineage>
        <taxon>Eukaryota</taxon>
        <taxon>Cryptophyceae</taxon>
        <taxon>Pyrenomonadales</taxon>
        <taxon>Geminigeraceae</taxon>
        <taxon>Guillardia</taxon>
    </lineage>
</organism>
<dbReference type="EMBL" id="HBKN01000788">
    <property type="protein sequence ID" value="CAE2191344.1"/>
    <property type="molecule type" value="Transcribed_RNA"/>
</dbReference>